<accession>A0A2N3XZC1</accession>
<evidence type="ECO:0000313" key="1">
    <source>
        <dbReference type="EMBL" id="PKW16012.1"/>
    </source>
</evidence>
<keyword evidence="2" id="KW-1185">Reference proteome</keyword>
<organism evidence="1 2">
    <name type="scientific">Saccharopolyspora spinosa</name>
    <dbReference type="NCBI Taxonomy" id="60894"/>
    <lineage>
        <taxon>Bacteria</taxon>
        <taxon>Bacillati</taxon>
        <taxon>Actinomycetota</taxon>
        <taxon>Actinomycetes</taxon>
        <taxon>Pseudonocardiales</taxon>
        <taxon>Pseudonocardiaceae</taxon>
        <taxon>Saccharopolyspora</taxon>
    </lineage>
</organism>
<evidence type="ECO:0000313" key="2">
    <source>
        <dbReference type="Proteomes" id="UP000233786"/>
    </source>
</evidence>
<sequence>MSANTTTAAGLPTRPPHDVVILHERASSPVDWFTENSDTGDDITHADVWTDHHRVTHERDPIHNGMTHCGTRILGSDAPSHARIYPVGCRRCVAAHAHSP</sequence>
<dbReference type="STRING" id="994479.GCA_000194155_03416"/>
<proteinExistence type="predicted"/>
<dbReference type="AlphaFoldDB" id="A0A2N3XZC1"/>
<reference evidence="1" key="1">
    <citation type="submission" date="2017-12" db="EMBL/GenBank/DDBJ databases">
        <title>Sequencing the genomes of 1000 Actinobacteria strains.</title>
        <authorList>
            <person name="Klenk H.-P."/>
        </authorList>
    </citation>
    <scope>NUCLEOTIDE SEQUENCE [LARGE SCALE GENOMIC DNA]</scope>
    <source>
        <strain evidence="1">DSM 44228</strain>
    </source>
</reference>
<comment type="caution">
    <text evidence="1">The sequence shown here is derived from an EMBL/GenBank/DDBJ whole genome shotgun (WGS) entry which is preliminary data.</text>
</comment>
<dbReference type="Proteomes" id="UP000233786">
    <property type="component" value="Unassembled WGS sequence"/>
</dbReference>
<protein>
    <submittedName>
        <fullName evidence="1">Uncharacterized protein</fullName>
    </submittedName>
</protein>
<gene>
    <name evidence="1" type="ORF">A8926_3800</name>
</gene>
<name>A0A2N3XZC1_SACSN</name>
<dbReference type="EMBL" id="PJNB01000001">
    <property type="protein sequence ID" value="PKW16012.1"/>
    <property type="molecule type" value="Genomic_DNA"/>
</dbReference>